<dbReference type="HOGENOM" id="CLU_391851_0_0_1"/>
<dbReference type="Proteomes" id="UP000001640">
    <property type="component" value="Chromosome 1"/>
</dbReference>
<evidence type="ECO:0000259" key="8">
    <source>
        <dbReference type="PROSITE" id="PS50048"/>
    </source>
</evidence>
<dbReference type="EMBL" id="HE576752">
    <property type="protein sequence ID" value="CCC67816.1"/>
    <property type="molecule type" value="Genomic_DNA"/>
</dbReference>
<evidence type="ECO:0000256" key="4">
    <source>
        <dbReference type="ARBA" id="ARBA00023125"/>
    </source>
</evidence>
<name>G0V8L7_NAUCA</name>
<dbReference type="SUPFAM" id="SSF57701">
    <property type="entry name" value="Zn2/Cys6 DNA-binding domain"/>
    <property type="match status" value="1"/>
</dbReference>
<dbReference type="KEGG" id="ncs:NCAS_0A12580"/>
<evidence type="ECO:0000256" key="2">
    <source>
        <dbReference type="ARBA" id="ARBA00022833"/>
    </source>
</evidence>
<proteinExistence type="predicted"/>
<dbReference type="OMA" id="NECFISS"/>
<reference evidence="9 10" key="1">
    <citation type="journal article" date="2011" name="Proc. Natl. Acad. Sci. U.S.A.">
        <title>Evolutionary erosion of yeast sex chromosomes by mating-type switching accidents.</title>
        <authorList>
            <person name="Gordon J.L."/>
            <person name="Armisen D."/>
            <person name="Proux-Wera E."/>
            <person name="Oheigeartaigh S.S."/>
            <person name="Byrne K.P."/>
            <person name="Wolfe K.H."/>
        </authorList>
    </citation>
    <scope>NUCLEOTIDE SEQUENCE [LARGE SCALE GENOMIC DNA]</scope>
    <source>
        <strain evidence="10">ATCC 76901 / BCRC 22586 / CBS 4309 / NBRC 1992 / NRRL Y-12630</strain>
    </source>
</reference>
<dbReference type="Gene3D" id="4.10.240.10">
    <property type="entry name" value="Zn(2)-C6 fungal-type DNA-binding domain"/>
    <property type="match status" value="1"/>
</dbReference>
<reference key="2">
    <citation type="submission" date="2011-08" db="EMBL/GenBank/DDBJ databases">
        <title>Genome sequence of Naumovozyma castellii.</title>
        <authorList>
            <person name="Gordon J.L."/>
            <person name="Armisen D."/>
            <person name="Proux-Wera E."/>
            <person name="OhEigeartaigh S.S."/>
            <person name="Byrne K.P."/>
            <person name="Wolfe K.H."/>
        </authorList>
    </citation>
    <scope>NUCLEOTIDE SEQUENCE</scope>
    <source>
        <strain>Type strain:CBS 4309</strain>
    </source>
</reference>
<dbReference type="PANTHER" id="PTHR31668:SF26">
    <property type="entry name" value="GLUCOSE TRANSPORT TRANSCRIPTION REGULATOR RGT1-RELATED"/>
    <property type="match status" value="1"/>
</dbReference>
<dbReference type="InterPro" id="IPR001138">
    <property type="entry name" value="Zn2Cys6_DnaBD"/>
</dbReference>
<protein>
    <recommendedName>
        <fullName evidence="8">Zn(2)-C6 fungal-type domain-containing protein</fullName>
    </recommendedName>
</protein>
<dbReference type="InParanoid" id="G0V8L7"/>
<dbReference type="GO" id="GO:0008270">
    <property type="term" value="F:zinc ion binding"/>
    <property type="evidence" value="ECO:0007669"/>
    <property type="project" value="InterPro"/>
</dbReference>
<evidence type="ECO:0000313" key="10">
    <source>
        <dbReference type="Proteomes" id="UP000001640"/>
    </source>
</evidence>
<evidence type="ECO:0000313" key="9">
    <source>
        <dbReference type="EMBL" id="CCC67816.1"/>
    </source>
</evidence>
<dbReference type="InterPro" id="IPR050797">
    <property type="entry name" value="Carb_Metab_Trans_Reg"/>
</dbReference>
<dbReference type="PROSITE" id="PS00463">
    <property type="entry name" value="ZN2_CY6_FUNGAL_1"/>
    <property type="match status" value="1"/>
</dbReference>
<dbReference type="STRING" id="1064592.G0V8L7"/>
<dbReference type="Pfam" id="PF00172">
    <property type="entry name" value="Zn_clus"/>
    <property type="match status" value="1"/>
</dbReference>
<dbReference type="InterPro" id="IPR036864">
    <property type="entry name" value="Zn2-C6_fun-type_DNA-bd_sf"/>
</dbReference>
<dbReference type="AlphaFoldDB" id="G0V8L7"/>
<sequence length="704" mass="79826">MKERNNSISLGDILSHTDGPNNLSVVNKPERSYNRKRKKASRACDQCHHRRIKCDFNPETRNCSGCEKTEEKCLFNRIPMKRGPAKGYIRSRKGSVTMSPRINVSLTSALPMTNNQHFVSSLPQFSKVPYSTQRRSIPRMNQKIDNLLPNSRPRRNSDLPGLIPSSGLGYPKPNLILTSPRRWPLIPSSNTVSSRPGSLSSSSIVSGSSSSSESPHSSPLYSESQSSYPYSQFSQNIQKSTHKNGSHRKRFSSIFPNFEDEDLIPTTLLETTTAQKNMELINKYYKSMHPQFPLIPTTKDKLLEWGMFPQLNVSLEPILEEIRQNLLIGLELIFLEDKTNLPELLEILSERIFGLFPVVEEHFEQWGFEWKFIYLDSVLILNYLNLMLNFSNMMVLGMSVTIFNILKIYKNVQKKGTSIETLLLQRVYLLLIIFDTLESCLLGTPKLLSFALDAEKMLSIFQVDSSDNLHLKTWEMFELLTSLTLHRVTISILTNAKTDCDITSMIWVPREDTVLPVCINNELDLFKSILLVKQELISALLAINGKTMIPQNLFTLVDKITLIISLILKLLRLMETGEISREETPRFMDGMIRQELSNIIEIIKPVPSQLINHFLQKSAEVSDLQQLIFKLSTCMNDIVQITGLLRLNVNVNVNGSAVKVKVQSELREVYGASFTESGDDPCVDSLVGAGWSLLDDTELGWLTS</sequence>
<keyword evidence="6" id="KW-0539">Nucleus</keyword>
<dbReference type="SMART" id="SM00066">
    <property type="entry name" value="GAL4"/>
    <property type="match status" value="1"/>
</dbReference>
<dbReference type="GO" id="GO:0000981">
    <property type="term" value="F:DNA-binding transcription factor activity, RNA polymerase II-specific"/>
    <property type="evidence" value="ECO:0007669"/>
    <property type="project" value="InterPro"/>
</dbReference>
<feature type="region of interest" description="Disordered" evidence="7">
    <location>
        <begin position="1"/>
        <end position="34"/>
    </location>
</feature>
<keyword evidence="5" id="KW-0804">Transcription</keyword>
<evidence type="ECO:0000256" key="5">
    <source>
        <dbReference type="ARBA" id="ARBA00023163"/>
    </source>
</evidence>
<keyword evidence="2" id="KW-0862">Zinc</keyword>
<dbReference type="PROSITE" id="PS50048">
    <property type="entry name" value="ZN2_CY6_FUNGAL_2"/>
    <property type="match status" value="1"/>
</dbReference>
<evidence type="ECO:0000256" key="7">
    <source>
        <dbReference type="SAM" id="MobiDB-lite"/>
    </source>
</evidence>
<keyword evidence="3" id="KW-0805">Transcription regulation</keyword>
<dbReference type="RefSeq" id="XP_003674196.1">
    <property type="nucleotide sequence ID" value="XM_003674148.1"/>
</dbReference>
<feature type="domain" description="Zn(2)-C6 fungal-type" evidence="8">
    <location>
        <begin position="43"/>
        <end position="75"/>
    </location>
</feature>
<dbReference type="OrthoDB" id="5426978at2759"/>
<evidence type="ECO:0000256" key="1">
    <source>
        <dbReference type="ARBA" id="ARBA00022723"/>
    </source>
</evidence>
<keyword evidence="4" id="KW-0238">DNA-binding</keyword>
<organism evidence="9 10">
    <name type="scientific">Naumovozyma castellii</name>
    <name type="common">Yeast</name>
    <name type="synonym">Saccharomyces castellii</name>
    <dbReference type="NCBI Taxonomy" id="27288"/>
    <lineage>
        <taxon>Eukaryota</taxon>
        <taxon>Fungi</taxon>
        <taxon>Dikarya</taxon>
        <taxon>Ascomycota</taxon>
        <taxon>Saccharomycotina</taxon>
        <taxon>Saccharomycetes</taxon>
        <taxon>Saccharomycetales</taxon>
        <taxon>Saccharomycetaceae</taxon>
        <taxon>Naumovozyma</taxon>
    </lineage>
</organism>
<feature type="region of interest" description="Disordered" evidence="7">
    <location>
        <begin position="188"/>
        <end position="227"/>
    </location>
</feature>
<dbReference type="GO" id="GO:0003677">
    <property type="term" value="F:DNA binding"/>
    <property type="evidence" value="ECO:0007669"/>
    <property type="project" value="UniProtKB-KW"/>
</dbReference>
<feature type="compositionally biased region" description="Low complexity" evidence="7">
    <location>
        <begin position="193"/>
        <end position="227"/>
    </location>
</feature>
<gene>
    <name evidence="9" type="primary">NCAS0A12580</name>
    <name evidence="9" type="ordered locus">NCAS_0A12580</name>
</gene>
<feature type="region of interest" description="Disordered" evidence="7">
    <location>
        <begin position="129"/>
        <end position="165"/>
    </location>
</feature>
<accession>G0V8L7</accession>
<evidence type="ECO:0000256" key="6">
    <source>
        <dbReference type="ARBA" id="ARBA00023242"/>
    </source>
</evidence>
<keyword evidence="1" id="KW-0479">Metal-binding</keyword>
<evidence type="ECO:0000256" key="3">
    <source>
        <dbReference type="ARBA" id="ARBA00023015"/>
    </source>
</evidence>
<dbReference type="PANTHER" id="PTHR31668">
    <property type="entry name" value="GLUCOSE TRANSPORT TRANSCRIPTION REGULATOR RGT1-RELATED-RELATED"/>
    <property type="match status" value="1"/>
</dbReference>
<dbReference type="CDD" id="cd00067">
    <property type="entry name" value="GAL4"/>
    <property type="match status" value="1"/>
</dbReference>
<dbReference type="GeneID" id="96901294"/>
<dbReference type="eggNOG" id="ENOG502QRVJ">
    <property type="taxonomic scope" value="Eukaryota"/>
</dbReference>
<keyword evidence="10" id="KW-1185">Reference proteome</keyword>